<dbReference type="InterPro" id="IPR038498">
    <property type="entry name" value="OspF/SpvC_sf"/>
</dbReference>
<organism evidence="1">
    <name type="scientific">Bacillus thuringiensis subsp. israelensis</name>
    <dbReference type="NCBI Taxonomy" id="1430"/>
    <lineage>
        <taxon>Bacteria</taxon>
        <taxon>Bacillati</taxon>
        <taxon>Bacillota</taxon>
        <taxon>Bacilli</taxon>
        <taxon>Bacillales</taxon>
        <taxon>Bacillaceae</taxon>
        <taxon>Bacillus</taxon>
        <taxon>Bacillus cereus group</taxon>
    </lineage>
</organism>
<dbReference type="NCBIfam" id="NF038151">
    <property type="entry name" value="lanthi_synth_III"/>
    <property type="match status" value="1"/>
</dbReference>
<dbReference type="GO" id="GO:0005524">
    <property type="term" value="F:ATP binding"/>
    <property type="evidence" value="ECO:0007669"/>
    <property type="project" value="InterPro"/>
</dbReference>
<dbReference type="CDD" id="cd04791">
    <property type="entry name" value="LanC_SerThrkinase"/>
    <property type="match status" value="1"/>
</dbReference>
<dbReference type="Pfam" id="PF25816">
    <property type="entry name" value="RamC_N"/>
    <property type="match status" value="1"/>
</dbReference>
<proteinExistence type="predicted"/>
<name>A0A161JR96_BACTI</name>
<dbReference type="SUPFAM" id="SSF56112">
    <property type="entry name" value="Protein kinase-like (PK-like)"/>
    <property type="match status" value="1"/>
</dbReference>
<dbReference type="SUPFAM" id="SSF158745">
    <property type="entry name" value="LanC-like"/>
    <property type="match status" value="1"/>
</dbReference>
<dbReference type="PROSITE" id="PS50011">
    <property type="entry name" value="PROTEIN_KINASE_DOM"/>
    <property type="match status" value="1"/>
</dbReference>
<dbReference type="Pfam" id="PF00069">
    <property type="entry name" value="Pkinase"/>
    <property type="match status" value="1"/>
</dbReference>
<gene>
    <name evidence="1" type="ORF">ATN07_34095</name>
</gene>
<keyword evidence="1" id="KW-0808">Transferase</keyword>
<dbReference type="InterPro" id="IPR000719">
    <property type="entry name" value="Prot_kinase_dom"/>
</dbReference>
<dbReference type="InterPro" id="IPR058053">
    <property type="entry name" value="RamC_C"/>
</dbReference>
<accession>A0A161JR96</accession>
<dbReference type="RefSeq" id="WP_000370432.1">
    <property type="nucleotide sequence ID" value="NZ_CP013280.1"/>
</dbReference>
<dbReference type="SMART" id="SM01260">
    <property type="entry name" value="LANC_like"/>
    <property type="match status" value="1"/>
</dbReference>
<dbReference type="SMART" id="SM00220">
    <property type="entry name" value="S_TKc"/>
    <property type="match status" value="1"/>
</dbReference>
<evidence type="ECO:0000313" key="1">
    <source>
        <dbReference type="EMBL" id="AND28741.1"/>
    </source>
</evidence>
<keyword evidence="1" id="KW-0614">Plasmid</keyword>
<sequence length="867" mass="98862">MDNRYIKYINKNPYYSVADEISQGLLNVDYPFDNYILIDGEHWTNLMPKNARLPKQGWKIHVSTDIRESQQTLDIVSKLMIERNISFKYVRSNKELVLKDSKYGDRGSSGKFITIYPENTYQFIDLLRLLENNLAHLKPGPYILNDKRWYNSNVYFRYGAFMSRYVYIDGEKVDAIENLEGELIEDKRVPYYYLPNFVEEPIEIRKMDEELNQVDTSSPLDNFDINEALHFSNGGGVYICKNKSNNMKVILKEGRPHAAVDAQGQDAFSRIVNESEILDKLEKAQYPVKKISSFRAWEHYFIEEEYIEGDSLSEWLVKNYPFSSNIKNESYTESCINIINQLIESIHELHRNDIGMGDLQPANIIITAEEKIRLIDFETASSISDSLSGLMTPGFIGNQEMNKEQSDWFALLRIAKQLFVPIGCVQDISWNMDTIHSNWIQVVFGERANTIIERIESLCELYGSRPMEELLTTNGHMKQKFDLSVMKLKLRNSILKDVKNEERLLPGDIRQYEMETGMQNVLTGGFGVAMALHRTGGINQKVKDWIENQDINKLIQLENGLFTGKMGIASVLWELGYQEKAKALFDSFIDFKHIEDISFAAGLSGIGFAYLGFSYEVDDPKYLNICLYIGEILINKLNADAPIITYDYDVVDKGVMTSWAGVSLYFTALYKKTNDNKWLVLSEQALEKEMKLGIFDDTGLYQIDDDFRILPYLAGGGSGLALPIVELEINAKLKKWNKEIDGISKISKSKCFYNAGLFQGTTGILAVANLLELYTKKSSLVNSALFTLNLHLLEDADCIFVPGDSCFRISGDIMSGSSGLLLTINDILESKNHSWIPILNLEKVFSSSTFTEESFQNIVEPLSSVVR</sequence>
<dbReference type="InterPro" id="IPR053524">
    <property type="entry name" value="Aerial_hyphae_peptide-synth"/>
</dbReference>
<dbReference type="Gene3D" id="3.30.2430.10">
    <property type="entry name" value="phosphothreonine lyase"/>
    <property type="match status" value="1"/>
</dbReference>
<dbReference type="GO" id="GO:0005975">
    <property type="term" value="P:carbohydrate metabolic process"/>
    <property type="evidence" value="ECO:0007669"/>
    <property type="project" value="InterPro"/>
</dbReference>
<reference evidence="1" key="1">
    <citation type="journal article" date="2017" name="Res. Microbiol.">
        <title>Comparative genomics of extrachromosomal elements in Bacillus thuringiensis subsp. israelensis.</title>
        <authorList>
            <person name="Bolotin A."/>
            <person name="Gillis A."/>
            <person name="Sanchis V."/>
            <person name="Nielsen-LeRoux C."/>
            <person name="Mahillon J."/>
            <person name="Lereclus D."/>
            <person name="Sorokin A."/>
        </authorList>
    </citation>
    <scope>NUCLEOTIDE SEQUENCE</scope>
    <source>
        <strain evidence="1">AM65-52</strain>
        <plasmid evidence="1">pAM65-52-5-100K</plasmid>
    </source>
</reference>
<dbReference type="Gene3D" id="1.50.10.10">
    <property type="match status" value="1"/>
</dbReference>
<dbReference type="InterPro" id="IPR011009">
    <property type="entry name" value="Kinase-like_dom_sf"/>
</dbReference>
<dbReference type="EMBL" id="CP013280">
    <property type="protein sequence ID" value="AND28741.1"/>
    <property type="molecule type" value="Genomic_DNA"/>
</dbReference>
<dbReference type="AlphaFoldDB" id="A0A161JR96"/>
<geneLocation type="plasmid" evidence="1">
    <name>pAM65-52-5-100K</name>
</geneLocation>
<dbReference type="InterPro" id="IPR012341">
    <property type="entry name" value="6hp_glycosidase-like_sf"/>
</dbReference>
<dbReference type="PANTHER" id="PTHR44167">
    <property type="entry name" value="OVARIAN-SPECIFIC SERINE/THREONINE-PROTEIN KINASE LOK-RELATED"/>
    <property type="match status" value="1"/>
</dbReference>
<dbReference type="GO" id="GO:0005737">
    <property type="term" value="C:cytoplasm"/>
    <property type="evidence" value="ECO:0007669"/>
    <property type="project" value="TreeGrafter"/>
</dbReference>
<dbReference type="InterPro" id="IPR007822">
    <property type="entry name" value="LANC-like"/>
</dbReference>
<dbReference type="Gene3D" id="1.10.510.10">
    <property type="entry name" value="Transferase(Phosphotransferase) domain 1"/>
    <property type="match status" value="1"/>
</dbReference>
<dbReference type="PANTHER" id="PTHR44167:SF25">
    <property type="entry name" value="PROTEIN KINASE DOMAIN CONTAINING PROTEIN"/>
    <property type="match status" value="1"/>
</dbReference>
<dbReference type="GO" id="GO:0004674">
    <property type="term" value="F:protein serine/threonine kinase activity"/>
    <property type="evidence" value="ECO:0007669"/>
    <property type="project" value="UniProtKB-KW"/>
</dbReference>
<dbReference type="GO" id="GO:0031179">
    <property type="term" value="P:peptide modification"/>
    <property type="evidence" value="ECO:0007669"/>
    <property type="project" value="InterPro"/>
</dbReference>
<protein>
    <submittedName>
        <fullName evidence="1">Serine/threonine protein kinase</fullName>
    </submittedName>
</protein>
<keyword evidence="1" id="KW-0418">Kinase</keyword>
<keyword evidence="1" id="KW-0723">Serine/threonine-protein kinase</keyword>
<dbReference type="InterPro" id="IPR057929">
    <property type="entry name" value="RamC_N"/>
</dbReference>